<evidence type="ECO:0000313" key="2">
    <source>
        <dbReference type="EMBL" id="RAW16320.1"/>
    </source>
</evidence>
<feature type="compositionally biased region" description="Acidic residues" evidence="1">
    <location>
        <begin position="15"/>
        <end position="54"/>
    </location>
</feature>
<gene>
    <name evidence="2" type="ORF">DPM12_06625</name>
</gene>
<evidence type="ECO:0008006" key="4">
    <source>
        <dbReference type="Google" id="ProtNLM"/>
    </source>
</evidence>
<dbReference type="Proteomes" id="UP000250462">
    <property type="component" value="Unassembled WGS sequence"/>
</dbReference>
<dbReference type="RefSeq" id="WP_112257532.1">
    <property type="nucleotide sequence ID" value="NZ_QMIG01000004.1"/>
</dbReference>
<name>A0A329QV55_9ACTN</name>
<evidence type="ECO:0000313" key="3">
    <source>
        <dbReference type="Proteomes" id="UP000250462"/>
    </source>
</evidence>
<dbReference type="AlphaFoldDB" id="A0A329QV55"/>
<protein>
    <recommendedName>
        <fullName evidence="4">Sensor domain-containing protein</fullName>
    </recommendedName>
</protein>
<proteinExistence type="predicted"/>
<feature type="region of interest" description="Disordered" evidence="1">
    <location>
        <begin position="12"/>
        <end position="83"/>
    </location>
</feature>
<keyword evidence="3" id="KW-1185">Reference proteome</keyword>
<feature type="region of interest" description="Disordered" evidence="1">
    <location>
        <begin position="102"/>
        <end position="123"/>
    </location>
</feature>
<evidence type="ECO:0000256" key="1">
    <source>
        <dbReference type="SAM" id="MobiDB-lite"/>
    </source>
</evidence>
<reference evidence="2 3" key="1">
    <citation type="submission" date="2018-06" db="EMBL/GenBank/DDBJ databases">
        <title>Phytoactinopolyspora halophila sp. nov., a novel halophilic actinomycete isolated from a saline soil in China.</title>
        <authorList>
            <person name="Tang S.-K."/>
        </authorList>
    </citation>
    <scope>NUCLEOTIDE SEQUENCE [LARGE SCALE GENOMIC DNA]</scope>
    <source>
        <strain evidence="2 3">YIM 96934</strain>
    </source>
</reference>
<accession>A0A329QV55</accession>
<organism evidence="2 3">
    <name type="scientific">Phytoactinopolyspora halophila</name>
    <dbReference type="NCBI Taxonomy" id="1981511"/>
    <lineage>
        <taxon>Bacteria</taxon>
        <taxon>Bacillati</taxon>
        <taxon>Actinomycetota</taxon>
        <taxon>Actinomycetes</taxon>
        <taxon>Jiangellales</taxon>
        <taxon>Jiangellaceae</taxon>
        <taxon>Phytoactinopolyspora</taxon>
    </lineage>
</organism>
<comment type="caution">
    <text evidence="2">The sequence shown here is derived from an EMBL/GenBank/DDBJ whole genome shotgun (WGS) entry which is preliminary data.</text>
</comment>
<sequence>MAILAGLVLAACGGDDGEDAEDATGDNGAESETENGMADDDAADSDDTADEPDDGAGAGSDVDLSEVLLTADDLPDEAEVGPQSAVDMTMVTSMERLVEVQSEEASVEPSECENASSSPLARDDVESAGVVAEVEEEELVWKELRGAVYANATADDVDQVAEFIEQCGEYTLNLPEGGEATAGSAEVTMVVSETDAPEVDAEEVIAFEKAEEGEIGQSLEIVFMIDQGYGVVLAADSDSTAFDMDELSQKALERLRSALA</sequence>
<dbReference type="EMBL" id="QMIG01000004">
    <property type="protein sequence ID" value="RAW16320.1"/>
    <property type="molecule type" value="Genomic_DNA"/>
</dbReference>